<evidence type="ECO:0000313" key="4">
    <source>
        <dbReference type="EMBL" id="ANA91279.1"/>
    </source>
</evidence>
<dbReference type="Gene3D" id="3.30.160.320">
    <property type="match status" value="1"/>
</dbReference>
<organism evidence="5">
    <name type="scientific">Penaeus japonicus</name>
    <name type="common">Kuruma prawn</name>
    <name type="synonym">Marsupenaeus japonicus</name>
    <dbReference type="NCBI Taxonomy" id="27405"/>
    <lineage>
        <taxon>Eukaryota</taxon>
        <taxon>Metazoa</taxon>
        <taxon>Ecdysozoa</taxon>
        <taxon>Arthropoda</taxon>
        <taxon>Crustacea</taxon>
        <taxon>Multicrustacea</taxon>
        <taxon>Malacostraca</taxon>
        <taxon>Eumalacostraca</taxon>
        <taxon>Eucarida</taxon>
        <taxon>Decapoda</taxon>
        <taxon>Dendrobranchiata</taxon>
        <taxon>Penaeoidea</taxon>
        <taxon>Penaeidae</taxon>
        <taxon>Penaeus</taxon>
    </lineage>
</organism>
<dbReference type="EMBL" id="KU213608">
    <property type="protein sequence ID" value="ANA91279.1"/>
    <property type="molecule type" value="mRNA"/>
</dbReference>
<gene>
    <name evidence="5" type="primary">mj-alf</name>
</gene>
<reference evidence="4" key="2">
    <citation type="submission" date="2015-12" db="EMBL/GenBank/DDBJ databases">
        <title>The IL-CTL/Jak/Stat Pathway Regulates the Expression of Antimicrobial Peptides.</title>
        <authorList>
            <person name="Wang J.-X."/>
            <person name="Zhao X.-F."/>
        </authorList>
    </citation>
    <scope>NUCLEOTIDE SEQUENCE</scope>
</reference>
<dbReference type="OrthoDB" id="6361026at2759"/>
<keyword evidence="1" id="KW-0929">Antimicrobial</keyword>
<evidence type="ECO:0000256" key="1">
    <source>
        <dbReference type="ARBA" id="ARBA00022529"/>
    </source>
</evidence>
<protein>
    <submittedName>
        <fullName evidence="4">ALF-C1</fullName>
    </submittedName>
    <submittedName>
        <fullName evidence="5">Anti-lipopolysaccharide factor like protein</fullName>
    </submittedName>
</protein>
<sequence length="123" mass="13890">MMRVSVTSMILVVVAAAAFAPKCHAQGWEALVPAIAEKLTGLWENGELELLGHYCNFYVEPKFRNWQLRFKGRMWCPGWTIIKGEADTRSRSGVVGKTIQDFVKKAFSQGLITEEEARAWLSQ</sequence>
<reference evidence="5" key="1">
    <citation type="journal article" date="2006" name="Microbiol. Immunol.">
        <title>Cloning and characterization of a LPS-regulatory gene having an LPS binding domain in kuruma prawn Marsupenaeus japonicus.</title>
        <authorList>
            <person name="Nagoshi H."/>
            <person name="Inagawa H."/>
            <person name="Morii K."/>
            <person name="Harada H."/>
            <person name="Kohchi C."/>
            <person name="Nishizawa T."/>
            <person name="Taniguchi Y."/>
            <person name="Uenobe M."/>
            <person name="Honda T."/>
            <person name="Kondoh M."/>
            <person name="Takahashi Y."/>
            <person name="Soma G."/>
        </authorList>
    </citation>
    <scope>NUCLEOTIDE SEQUENCE</scope>
</reference>
<proteinExistence type="evidence at transcript level"/>
<dbReference type="InterPro" id="IPR038539">
    <property type="entry name" value="Anti-LPS_factor/Scygonadin_sf"/>
</dbReference>
<evidence type="ECO:0000313" key="5">
    <source>
        <dbReference type="EMBL" id="BAE92940.1"/>
    </source>
</evidence>
<dbReference type="InterPro" id="IPR024509">
    <property type="entry name" value="Anti-LPS_factor/Scygonadin"/>
</dbReference>
<keyword evidence="2" id="KW-0044">Antibiotic</keyword>
<evidence type="ECO:0000256" key="2">
    <source>
        <dbReference type="ARBA" id="ARBA00023022"/>
    </source>
</evidence>
<dbReference type="AlphaFoldDB" id="Q1XI22"/>
<dbReference type="EMBL" id="AB210110">
    <property type="protein sequence ID" value="BAE92940.1"/>
    <property type="molecule type" value="mRNA"/>
</dbReference>
<feature type="signal peptide" evidence="3">
    <location>
        <begin position="1"/>
        <end position="25"/>
    </location>
</feature>
<name>Q1XI22_PENJP</name>
<keyword evidence="3" id="KW-0732">Signal</keyword>
<accession>Q1XI22</accession>
<dbReference type="GO" id="GO:0042742">
    <property type="term" value="P:defense response to bacterium"/>
    <property type="evidence" value="ECO:0007669"/>
    <property type="project" value="UniProtKB-KW"/>
</dbReference>
<feature type="chain" id="PRO_5004197545" evidence="3">
    <location>
        <begin position="26"/>
        <end position="123"/>
    </location>
</feature>
<dbReference type="Pfam" id="PF11630">
    <property type="entry name" value="Anti-LPS-SCYG"/>
    <property type="match status" value="1"/>
</dbReference>
<evidence type="ECO:0000256" key="3">
    <source>
        <dbReference type="SAM" id="SignalP"/>
    </source>
</evidence>